<proteinExistence type="predicted"/>
<accession>A0A645CT24</accession>
<dbReference type="AntiFam" id="ANF00251">
    <property type="entry name" value="Shadow ORF (opposite moaA)"/>
</dbReference>
<gene>
    <name evidence="1" type="ORF">SDC9_126884</name>
</gene>
<comment type="caution">
    <text evidence="1">The sequence shown here is derived from an EMBL/GenBank/DDBJ whole genome shotgun (WGS) entry which is preliminary data.</text>
</comment>
<protein>
    <submittedName>
        <fullName evidence="1">Uncharacterized protein</fullName>
    </submittedName>
</protein>
<sequence length="187" mass="20357">MFGQSHKVLDLAVVESADQDHVTLQIRKSGLLRRFQSCQHVAEKAPAGNVGKTVGAKGIQTDVQAAYARFLQRCGQLRQAAAVGGHAQLLKAGDGGKASANLQNPVSYQRFSACKANFFHAAVYRGPSDLHALFHGKNVAMGAFFHARFRHTVTAAVIAQVCHRKPQISNCPATAIRHRHLRDTQLR</sequence>
<dbReference type="EMBL" id="VSSQ01029631">
    <property type="protein sequence ID" value="MPM79842.1"/>
    <property type="molecule type" value="Genomic_DNA"/>
</dbReference>
<organism evidence="1">
    <name type="scientific">bioreactor metagenome</name>
    <dbReference type="NCBI Taxonomy" id="1076179"/>
    <lineage>
        <taxon>unclassified sequences</taxon>
        <taxon>metagenomes</taxon>
        <taxon>ecological metagenomes</taxon>
    </lineage>
</organism>
<name>A0A645CT24_9ZZZZ</name>
<dbReference type="AlphaFoldDB" id="A0A645CT24"/>
<reference evidence="1" key="1">
    <citation type="submission" date="2019-08" db="EMBL/GenBank/DDBJ databases">
        <authorList>
            <person name="Kucharzyk K."/>
            <person name="Murdoch R.W."/>
            <person name="Higgins S."/>
            <person name="Loffler F."/>
        </authorList>
    </citation>
    <scope>NUCLEOTIDE SEQUENCE</scope>
</reference>
<evidence type="ECO:0000313" key="1">
    <source>
        <dbReference type="EMBL" id="MPM79842.1"/>
    </source>
</evidence>